<dbReference type="InterPro" id="IPR001447">
    <property type="entry name" value="Arylamine_N-AcTrfase"/>
</dbReference>
<comment type="caution">
    <text evidence="3">The sequence shown here is derived from an EMBL/GenBank/DDBJ whole genome shotgun (WGS) entry which is preliminary data.</text>
</comment>
<dbReference type="InterPro" id="IPR038765">
    <property type="entry name" value="Papain-like_cys_pep_sf"/>
</dbReference>
<dbReference type="PANTHER" id="PTHR11786">
    <property type="entry name" value="N-HYDROXYARYLAMINE O-ACETYLTRANSFERASE"/>
    <property type="match status" value="1"/>
</dbReference>
<dbReference type="InterPro" id="IPR053710">
    <property type="entry name" value="Arylamine_NAT_domain_sf"/>
</dbReference>
<evidence type="ECO:0000256" key="2">
    <source>
        <dbReference type="RuleBase" id="RU003452"/>
    </source>
</evidence>
<dbReference type="GO" id="GO:0016407">
    <property type="term" value="F:acetyltransferase activity"/>
    <property type="evidence" value="ECO:0007669"/>
    <property type="project" value="InterPro"/>
</dbReference>
<sequence>MSNLNLLFRNKIGIPNSESLTFENLDSILEKTAKILAFGNLSILENRTAEITKENLINKVIIQNEAGLCYDLNPILSFFLQENGFNIVLIRGIIYDHTGQQWSAIGKTHVFNIINHNEQFYIIDTGFGGNLPLKPVPLSGETVKSMNGEFRVDSVQSEHGDYILFMKLKHKDKDWEIGYAFDSKEIIKNITVLNKIQKIILRHPESPFNKKPLLTRLTDRGSIILTETSFTEWVDGEMKKKKINQKQFKEIAKEHFGIQPY</sequence>
<reference evidence="3" key="1">
    <citation type="journal article" date="2021" name="PeerJ">
        <title>Extensive microbial diversity within the chicken gut microbiome revealed by metagenomics and culture.</title>
        <authorList>
            <person name="Gilroy R."/>
            <person name="Ravi A."/>
            <person name="Getino M."/>
            <person name="Pursley I."/>
            <person name="Horton D.L."/>
            <person name="Alikhan N.F."/>
            <person name="Baker D."/>
            <person name="Gharbi K."/>
            <person name="Hall N."/>
            <person name="Watson M."/>
            <person name="Adriaenssens E.M."/>
            <person name="Foster-Nyarko E."/>
            <person name="Jarju S."/>
            <person name="Secka A."/>
            <person name="Antonio M."/>
            <person name="Oren A."/>
            <person name="Chaudhuri R.R."/>
            <person name="La Ragione R."/>
            <person name="Hildebrand F."/>
            <person name="Pallen M.J."/>
        </authorList>
    </citation>
    <scope>NUCLEOTIDE SEQUENCE</scope>
    <source>
        <strain evidence="3">CHK171-7178</strain>
    </source>
</reference>
<evidence type="ECO:0000256" key="1">
    <source>
        <dbReference type="ARBA" id="ARBA00006547"/>
    </source>
</evidence>
<proteinExistence type="inferred from homology"/>
<dbReference type="Pfam" id="PF00797">
    <property type="entry name" value="Acetyltransf_2"/>
    <property type="match status" value="1"/>
</dbReference>
<evidence type="ECO:0000313" key="3">
    <source>
        <dbReference type="EMBL" id="HJF30277.1"/>
    </source>
</evidence>
<organism evidence="3 4">
    <name type="scientific">Sporosarcina psychrophila</name>
    <name type="common">Bacillus psychrophilus</name>
    <dbReference type="NCBI Taxonomy" id="1476"/>
    <lineage>
        <taxon>Bacteria</taxon>
        <taxon>Bacillati</taxon>
        <taxon>Bacillota</taxon>
        <taxon>Bacilli</taxon>
        <taxon>Bacillales</taxon>
        <taxon>Caryophanaceae</taxon>
        <taxon>Sporosarcina</taxon>
    </lineage>
</organism>
<evidence type="ECO:0000313" key="4">
    <source>
        <dbReference type="Proteomes" id="UP000698173"/>
    </source>
</evidence>
<dbReference type="SUPFAM" id="SSF54001">
    <property type="entry name" value="Cysteine proteinases"/>
    <property type="match status" value="1"/>
</dbReference>
<name>A0A921FWV5_SPOPS</name>
<dbReference type="Gene3D" id="3.30.2140.20">
    <property type="match status" value="1"/>
</dbReference>
<gene>
    <name evidence="3" type="ORF">K8V56_00685</name>
</gene>
<reference evidence="3" key="2">
    <citation type="submission" date="2021-09" db="EMBL/GenBank/DDBJ databases">
        <authorList>
            <person name="Gilroy R."/>
        </authorList>
    </citation>
    <scope>NUCLEOTIDE SEQUENCE</scope>
    <source>
        <strain evidence="3">CHK171-7178</strain>
    </source>
</reference>
<dbReference type="PRINTS" id="PR01543">
    <property type="entry name" value="ANATRNSFRASE"/>
</dbReference>
<dbReference type="PANTHER" id="PTHR11786:SF0">
    <property type="entry name" value="ARYLAMINE N-ACETYLTRANSFERASE 4-RELATED"/>
    <property type="match status" value="1"/>
</dbReference>
<protein>
    <submittedName>
        <fullName evidence="3">Arylamine N-acetyltransferase</fullName>
    </submittedName>
</protein>
<accession>A0A921FWV5</accession>
<dbReference type="EMBL" id="DYWT01000011">
    <property type="protein sequence ID" value="HJF30277.1"/>
    <property type="molecule type" value="Genomic_DNA"/>
</dbReference>
<dbReference type="AlphaFoldDB" id="A0A921FWV5"/>
<dbReference type="Proteomes" id="UP000698173">
    <property type="component" value="Unassembled WGS sequence"/>
</dbReference>
<comment type="similarity">
    <text evidence="1 2">Belongs to the arylamine N-acetyltransferase family.</text>
</comment>